<organism evidence="2 3">
    <name type="scientific">Catenovulum agarivorans DS-2</name>
    <dbReference type="NCBI Taxonomy" id="1328313"/>
    <lineage>
        <taxon>Bacteria</taxon>
        <taxon>Pseudomonadati</taxon>
        <taxon>Pseudomonadota</taxon>
        <taxon>Gammaproteobacteria</taxon>
        <taxon>Alteromonadales</taxon>
        <taxon>Alteromonadaceae</taxon>
        <taxon>Catenovulum</taxon>
    </lineage>
</organism>
<dbReference type="SUPFAM" id="SSF53649">
    <property type="entry name" value="Alkaline phosphatase-like"/>
    <property type="match status" value="1"/>
</dbReference>
<dbReference type="CDD" id="cd16027">
    <property type="entry name" value="SGSH"/>
    <property type="match status" value="1"/>
</dbReference>
<sequence>MKTLLLIVVVGSWFISAQLWADSRQPNFLIFISDDLTYRDIGVYGNPDVKTPNLDNFARQGLKFNLAFSSSSMCAPTRMSLYTGLQPVRSGAHPNHGQVYEGTRSLPNYLRPLGYRVGLMGKRHEAPHASFSFEYLGGKHGDTQRNKADLNLNLAERFFKQTEQPWALVVATNQPHTPWFRGDKSTYSPKHLTVPDDLVDTPETRRALSAYYAEITYMDQQFGTIMKMLEKSGEADNTLVIYLSEQGSNFPFAKWTLYESGHRAAALMRWPNKIKPARETDAIVQYSDILPTLIEAAGGELKNIPLDGKSLLDILLHNKQTHRKFAYAIQTTKGIYSGSDSYPIRSIRSDRYRLIWNLNHNHAFSNTVVTQGGPSGTLSSWRKHGDTELARANAYSQRPEFELYDLAQDPYELNNLAGNKKVAKVQRTLFNELKAWMEQQGDLGIATEADALNRKNLAGRHYLKGIPKGGLALDWVYSH</sequence>
<dbReference type="InterPro" id="IPR017850">
    <property type="entry name" value="Alkaline_phosphatase_core_sf"/>
</dbReference>
<evidence type="ECO:0000313" key="2">
    <source>
        <dbReference type="EMBL" id="EWH09802.1"/>
    </source>
</evidence>
<evidence type="ECO:0000313" key="3">
    <source>
        <dbReference type="Proteomes" id="UP000019276"/>
    </source>
</evidence>
<gene>
    <name evidence="2" type="ORF">DS2_10963</name>
</gene>
<accession>W7QLI9</accession>
<dbReference type="PANTHER" id="PTHR43751:SF1">
    <property type="entry name" value="SULFATASE ATSG-RELATED"/>
    <property type="match status" value="1"/>
</dbReference>
<protein>
    <submittedName>
        <fullName evidence="2">Sulfatase atsG</fullName>
    </submittedName>
</protein>
<comment type="caution">
    <text evidence="2">The sequence shown here is derived from an EMBL/GenBank/DDBJ whole genome shotgun (WGS) entry which is preliminary data.</text>
</comment>
<dbReference type="InterPro" id="IPR000917">
    <property type="entry name" value="Sulfatase_N"/>
</dbReference>
<dbReference type="Pfam" id="PF00884">
    <property type="entry name" value="Sulfatase"/>
    <property type="match status" value="1"/>
</dbReference>
<evidence type="ECO:0000259" key="1">
    <source>
        <dbReference type="Pfam" id="PF00884"/>
    </source>
</evidence>
<reference evidence="2 3" key="1">
    <citation type="journal article" date="2014" name="Genome Announc.">
        <title>Draft Genome Sequence of the Agar-Degrading Bacterium Catenovulum sp. Strain DS-2, Isolated from Intestines of Haliotis diversicolor.</title>
        <authorList>
            <person name="Shan D."/>
            <person name="Li X."/>
            <person name="Gu Z."/>
            <person name="Wei G."/>
            <person name="Gao Z."/>
            <person name="Shao Z."/>
        </authorList>
    </citation>
    <scope>NUCLEOTIDE SEQUENCE [LARGE SCALE GENOMIC DNA]</scope>
    <source>
        <strain evidence="2 3">DS-2</strain>
    </source>
</reference>
<dbReference type="AlphaFoldDB" id="W7QLI9"/>
<dbReference type="RefSeq" id="WP_051479803.1">
    <property type="nucleotide sequence ID" value="NZ_ARZY01000019.1"/>
</dbReference>
<name>W7QLI9_9ALTE</name>
<dbReference type="PANTHER" id="PTHR43751">
    <property type="entry name" value="SULFATASE"/>
    <property type="match status" value="1"/>
</dbReference>
<dbReference type="Proteomes" id="UP000019276">
    <property type="component" value="Unassembled WGS sequence"/>
</dbReference>
<dbReference type="OrthoDB" id="9803751at2"/>
<dbReference type="eggNOG" id="COG3119">
    <property type="taxonomic scope" value="Bacteria"/>
</dbReference>
<feature type="domain" description="Sulfatase N-terminal" evidence="1">
    <location>
        <begin position="26"/>
        <end position="298"/>
    </location>
</feature>
<dbReference type="STRING" id="1328313.DS2_10963"/>
<dbReference type="Gene3D" id="3.40.720.10">
    <property type="entry name" value="Alkaline Phosphatase, subunit A"/>
    <property type="match status" value="1"/>
</dbReference>
<proteinExistence type="predicted"/>
<dbReference type="EMBL" id="ARZY01000019">
    <property type="protein sequence ID" value="EWH09802.1"/>
    <property type="molecule type" value="Genomic_DNA"/>
</dbReference>
<dbReference type="InterPro" id="IPR052701">
    <property type="entry name" value="GAG_Ulvan_Degrading_Sulfatases"/>
</dbReference>
<keyword evidence="3" id="KW-1185">Reference proteome</keyword>